<comment type="catalytic activity">
    <reaction evidence="1">
        <text>Release of any N-terminal amino acid, including proline, that is linked to proline, even from a dipeptide or tripeptide.</text>
        <dbReference type="EC" id="3.4.11.9"/>
    </reaction>
</comment>
<dbReference type="SUPFAM" id="SSF55920">
    <property type="entry name" value="Creatinase/aminopeptidase"/>
    <property type="match status" value="1"/>
</dbReference>
<dbReference type="InterPro" id="IPR036005">
    <property type="entry name" value="Creatinase/aminopeptidase-like"/>
</dbReference>
<dbReference type="EC" id="3.4.11.9" evidence="4"/>
<evidence type="ECO:0000259" key="8">
    <source>
        <dbReference type="SMART" id="SM01011"/>
    </source>
</evidence>
<dbReference type="EMBL" id="JBDXSU010000008">
    <property type="protein sequence ID" value="MFB5190974.1"/>
    <property type="molecule type" value="Genomic_DNA"/>
</dbReference>
<comment type="similarity">
    <text evidence="3">Belongs to the peptidase M24B family.</text>
</comment>
<dbReference type="InterPro" id="IPR007865">
    <property type="entry name" value="Aminopep_P_N"/>
</dbReference>
<feature type="domain" description="Aminopeptidase P N-terminal" evidence="8">
    <location>
        <begin position="2"/>
        <end position="138"/>
    </location>
</feature>
<dbReference type="InterPro" id="IPR000994">
    <property type="entry name" value="Pept_M24"/>
</dbReference>
<dbReference type="RefSeq" id="WP_275474605.1">
    <property type="nucleotide sequence ID" value="NZ_CP162940.1"/>
</dbReference>
<evidence type="ECO:0000256" key="3">
    <source>
        <dbReference type="ARBA" id="ARBA00008766"/>
    </source>
</evidence>
<evidence type="ECO:0000256" key="5">
    <source>
        <dbReference type="ARBA" id="ARBA00022723"/>
    </source>
</evidence>
<dbReference type="PANTHER" id="PTHR43226">
    <property type="entry name" value="XAA-PRO AMINOPEPTIDASE 3"/>
    <property type="match status" value="1"/>
</dbReference>
<keyword evidence="6" id="KW-0378">Hydrolase</keyword>
<keyword evidence="10" id="KW-1185">Reference proteome</keyword>
<protein>
    <recommendedName>
        <fullName evidence="4">Xaa-Pro aminopeptidase</fullName>
        <ecNumber evidence="4">3.4.11.9</ecNumber>
    </recommendedName>
</protein>
<name>A0ABV5AFE8_9BACL</name>
<evidence type="ECO:0000256" key="6">
    <source>
        <dbReference type="ARBA" id="ARBA00022801"/>
    </source>
</evidence>
<dbReference type="GO" id="GO:0004177">
    <property type="term" value="F:aminopeptidase activity"/>
    <property type="evidence" value="ECO:0007669"/>
    <property type="project" value="UniProtKB-KW"/>
</dbReference>
<keyword evidence="5" id="KW-0479">Metal-binding</keyword>
<evidence type="ECO:0000256" key="4">
    <source>
        <dbReference type="ARBA" id="ARBA00012574"/>
    </source>
</evidence>
<dbReference type="Gene3D" id="3.40.350.10">
    <property type="entry name" value="Creatinase/prolidase N-terminal domain"/>
    <property type="match status" value="1"/>
</dbReference>
<evidence type="ECO:0000256" key="7">
    <source>
        <dbReference type="ARBA" id="ARBA00023211"/>
    </source>
</evidence>
<proteinExistence type="inferred from homology"/>
<dbReference type="SUPFAM" id="SSF53092">
    <property type="entry name" value="Creatinase/prolidase N-terminal domain"/>
    <property type="match status" value="1"/>
</dbReference>
<dbReference type="SMART" id="SM01011">
    <property type="entry name" value="AMP_N"/>
    <property type="match status" value="1"/>
</dbReference>
<comment type="cofactor">
    <cofactor evidence="2">
        <name>Mn(2+)</name>
        <dbReference type="ChEBI" id="CHEBI:29035"/>
    </cofactor>
</comment>
<evidence type="ECO:0000313" key="9">
    <source>
        <dbReference type="EMBL" id="MFB5190974.1"/>
    </source>
</evidence>
<dbReference type="InterPro" id="IPR029149">
    <property type="entry name" value="Creatin/AminoP/Spt16_N"/>
</dbReference>
<dbReference type="Gene3D" id="3.90.230.10">
    <property type="entry name" value="Creatinase/methionine aminopeptidase superfamily"/>
    <property type="match status" value="1"/>
</dbReference>
<dbReference type="Pfam" id="PF05195">
    <property type="entry name" value="AMP_N"/>
    <property type="match status" value="1"/>
</dbReference>
<dbReference type="InterPro" id="IPR052433">
    <property type="entry name" value="X-Pro_dipept-like"/>
</dbReference>
<accession>A0ABV5AFE8</accession>
<organism evidence="9 10">
    <name type="scientific">Alicyclobacillus fastidiosus</name>
    <dbReference type="NCBI Taxonomy" id="392011"/>
    <lineage>
        <taxon>Bacteria</taxon>
        <taxon>Bacillati</taxon>
        <taxon>Bacillota</taxon>
        <taxon>Bacilli</taxon>
        <taxon>Bacillales</taxon>
        <taxon>Alicyclobacillaceae</taxon>
        <taxon>Alicyclobacillus</taxon>
    </lineage>
</organism>
<gene>
    <name evidence="9" type="ORF">KKP3000_004470</name>
</gene>
<keyword evidence="7" id="KW-0464">Manganese</keyword>
<dbReference type="Pfam" id="PF00557">
    <property type="entry name" value="Peptidase_M24"/>
    <property type="match status" value="1"/>
</dbReference>
<keyword evidence="9" id="KW-0645">Protease</keyword>
<evidence type="ECO:0000313" key="10">
    <source>
        <dbReference type="Proteomes" id="UP001579974"/>
    </source>
</evidence>
<reference evidence="9 10" key="1">
    <citation type="journal article" date="2024" name="Int. J. Mol. Sci.">
        <title>Exploration of Alicyclobacillus spp. Genome in Search of Antibiotic Resistance.</title>
        <authorList>
            <person name="Bucka-Kolendo J."/>
            <person name="Kiousi D.E."/>
            <person name="Dekowska A."/>
            <person name="Mikolajczuk-Szczyrba A."/>
            <person name="Karadedos D.M."/>
            <person name="Michael P."/>
            <person name="Galanis A."/>
            <person name="Sokolowska B."/>
        </authorList>
    </citation>
    <scope>NUCLEOTIDE SEQUENCE [LARGE SCALE GENOMIC DNA]</scope>
    <source>
        <strain evidence="9 10">KKP 3000</strain>
    </source>
</reference>
<keyword evidence="9" id="KW-0031">Aminopeptidase</keyword>
<sequence length="416" mass="46865">MFDSSVFEARRVRFSETIADRSITVLFSGRAPHKSRDAVYHFHANRNFFYLTGVDRENAAVVFLKKDGTVRTTLFTEHVDATQEKWTGKRMRDDEATRRSGIEEIRDITELHGAIGGFLSDADYDVIYLDLEQNDWHQTQTIAHQFSRELAQRYPGLAVRNIHAPICRMRAVKDAHEVAAIREAIRITKLGVENLMSHAHGEVAEYELQAHFDFTLRSNGVSEHAFPSIIAGGERATILHYEENDQPVADGELVLLDLGAAHLHYSADISRTFPVNGKFTPRQKELYEVVLTAMEETIAAVKPGMSYPELNEVTKATLARECKRIGLIERDEQISNYYYHSVSHPLGLDTHDVHGRGYPIEVGSVITIEPGLYVAEEGIGIRIEDDILVTETGVENLSSDIIKSVADIEAFMANRR</sequence>
<evidence type="ECO:0000256" key="2">
    <source>
        <dbReference type="ARBA" id="ARBA00001936"/>
    </source>
</evidence>
<dbReference type="Proteomes" id="UP001579974">
    <property type="component" value="Unassembled WGS sequence"/>
</dbReference>
<dbReference type="PANTHER" id="PTHR43226:SF4">
    <property type="entry name" value="XAA-PRO AMINOPEPTIDASE 3"/>
    <property type="match status" value="1"/>
</dbReference>
<comment type="caution">
    <text evidence="9">The sequence shown here is derived from an EMBL/GenBank/DDBJ whole genome shotgun (WGS) entry which is preliminary data.</text>
</comment>
<evidence type="ECO:0000256" key="1">
    <source>
        <dbReference type="ARBA" id="ARBA00001424"/>
    </source>
</evidence>